<feature type="compositionally biased region" description="Basic and acidic residues" evidence="1">
    <location>
        <begin position="49"/>
        <end position="63"/>
    </location>
</feature>
<organism evidence="2 3">
    <name type="scientific">Amazona aestiva</name>
    <name type="common">Blue-fronted Amazon parrot</name>
    <dbReference type="NCBI Taxonomy" id="12930"/>
    <lineage>
        <taxon>Eukaryota</taxon>
        <taxon>Metazoa</taxon>
        <taxon>Chordata</taxon>
        <taxon>Craniata</taxon>
        <taxon>Vertebrata</taxon>
        <taxon>Euteleostomi</taxon>
        <taxon>Archelosauria</taxon>
        <taxon>Archosauria</taxon>
        <taxon>Dinosauria</taxon>
        <taxon>Saurischia</taxon>
        <taxon>Theropoda</taxon>
        <taxon>Coelurosauria</taxon>
        <taxon>Aves</taxon>
        <taxon>Neognathae</taxon>
        <taxon>Neoaves</taxon>
        <taxon>Telluraves</taxon>
        <taxon>Australaves</taxon>
        <taxon>Psittaciformes</taxon>
        <taxon>Psittacidae</taxon>
        <taxon>Amazona</taxon>
    </lineage>
</organism>
<evidence type="ECO:0000313" key="3">
    <source>
        <dbReference type="Proteomes" id="UP000051836"/>
    </source>
</evidence>
<evidence type="ECO:0000313" key="2">
    <source>
        <dbReference type="EMBL" id="KQK79501.1"/>
    </source>
</evidence>
<dbReference type="EMBL" id="LMAW01002583">
    <property type="protein sequence ID" value="KQK79501.1"/>
    <property type="molecule type" value="Genomic_DNA"/>
</dbReference>
<dbReference type="AlphaFoldDB" id="A0A0Q3M9Y7"/>
<reference evidence="2 3" key="1">
    <citation type="submission" date="2015-10" db="EMBL/GenBank/DDBJ databases">
        <authorList>
            <person name="Gilbert D.G."/>
        </authorList>
    </citation>
    <scope>NUCLEOTIDE SEQUENCE [LARGE SCALE GENOMIC DNA]</scope>
    <source>
        <strain evidence="2">FVVF132</strain>
    </source>
</reference>
<feature type="region of interest" description="Disordered" evidence="1">
    <location>
        <begin position="210"/>
        <end position="252"/>
    </location>
</feature>
<comment type="caution">
    <text evidence="2">The sequence shown here is derived from an EMBL/GenBank/DDBJ whole genome shotgun (WGS) entry which is preliminary data.</text>
</comment>
<keyword evidence="3" id="KW-1185">Reference proteome</keyword>
<sequence>MNFTLIKCLVVPEQGPLDLFLRAVKTVKISADLTSGRPAETDPMVAAVEERERRASAEPRGSVKDPLQQASGGRGGMGATLTKEEVAVLNLLQHILSKGGIKYEEDTLRGLLKWSKDKGLLGGVGTAFELSTWVAIGVQLWDTVSNGGKAGKEAQKCSTLWKLIRETLWTMKSERAAVASAASALSPSIPQRGNEPLALPAVAAANPFEHRLAAPGPQKLAKTTKSAFHNPPQDKGKNEKRNKHVIGAISSS</sequence>
<dbReference type="InterPro" id="IPR038124">
    <property type="entry name" value="B_retro_matrix_sf"/>
</dbReference>
<proteinExistence type="predicted"/>
<dbReference type="OrthoDB" id="9401964at2759"/>
<gene>
    <name evidence="2" type="ORF">AAES_103423</name>
</gene>
<dbReference type="Gene3D" id="1.10.150.490">
    <property type="entry name" value="Retroviral GAG p10 protein"/>
    <property type="match status" value="1"/>
</dbReference>
<name>A0A0Q3M9Y7_AMAAE</name>
<evidence type="ECO:0000256" key="1">
    <source>
        <dbReference type="SAM" id="MobiDB-lite"/>
    </source>
</evidence>
<feature type="region of interest" description="Disordered" evidence="1">
    <location>
        <begin position="49"/>
        <end position="76"/>
    </location>
</feature>
<accession>A0A0Q3M9Y7</accession>
<protein>
    <submittedName>
        <fullName evidence="2">Uncharacterized protein</fullName>
    </submittedName>
</protein>
<dbReference type="STRING" id="12930.A0A0Q3M9Y7"/>
<dbReference type="Proteomes" id="UP000051836">
    <property type="component" value="Unassembled WGS sequence"/>
</dbReference>